<organism evidence="2 3">
    <name type="scientific">Cohnella lupini</name>
    <dbReference type="NCBI Taxonomy" id="1294267"/>
    <lineage>
        <taxon>Bacteria</taxon>
        <taxon>Bacillati</taxon>
        <taxon>Bacillota</taxon>
        <taxon>Bacilli</taxon>
        <taxon>Bacillales</taxon>
        <taxon>Paenibacillaceae</taxon>
        <taxon>Cohnella</taxon>
    </lineage>
</organism>
<protein>
    <submittedName>
        <fullName evidence="2">Uncharacterized protein</fullName>
    </submittedName>
</protein>
<evidence type="ECO:0000313" key="3">
    <source>
        <dbReference type="Proteomes" id="UP000256869"/>
    </source>
</evidence>
<evidence type="ECO:0000313" key="2">
    <source>
        <dbReference type="EMBL" id="RED60399.1"/>
    </source>
</evidence>
<evidence type="ECO:0000256" key="1">
    <source>
        <dbReference type="SAM" id="Phobius"/>
    </source>
</evidence>
<keyword evidence="1" id="KW-0812">Transmembrane</keyword>
<name>A0A3D9IFR7_9BACL</name>
<proteinExistence type="predicted"/>
<comment type="caution">
    <text evidence="2">The sequence shown here is derived from an EMBL/GenBank/DDBJ whole genome shotgun (WGS) entry which is preliminary data.</text>
</comment>
<sequence>MNKLKLIPITITAAITAALLFGGWFAYRHYGVEQPLDRVANSIDGVQSANVEMSTGLVKVNVKLAPDADVGEVYRLIKRDGAGEIGGKQLEVSATAKDSARLDKAWSYGLFDVAEAMENRKYSGIRDAMTKLSEQFPGVKVSTEMDELNVYISMRDGDSAKFVILPRQPAMLGAWPNA</sequence>
<keyword evidence="1" id="KW-0472">Membrane</keyword>
<keyword evidence="3" id="KW-1185">Reference proteome</keyword>
<dbReference type="Proteomes" id="UP000256869">
    <property type="component" value="Unassembled WGS sequence"/>
</dbReference>
<dbReference type="AlphaFoldDB" id="A0A3D9IFR7"/>
<feature type="transmembrane region" description="Helical" evidence="1">
    <location>
        <begin position="6"/>
        <end position="27"/>
    </location>
</feature>
<dbReference type="EMBL" id="QRDY01000006">
    <property type="protein sequence ID" value="RED60399.1"/>
    <property type="molecule type" value="Genomic_DNA"/>
</dbReference>
<accession>A0A3D9IFR7</accession>
<gene>
    <name evidence="2" type="ORF">DFP95_106189</name>
</gene>
<dbReference type="OrthoDB" id="2652483at2"/>
<reference evidence="2 3" key="1">
    <citation type="submission" date="2018-07" db="EMBL/GenBank/DDBJ databases">
        <title>Genomic Encyclopedia of Type Strains, Phase III (KMG-III): the genomes of soil and plant-associated and newly described type strains.</title>
        <authorList>
            <person name="Whitman W."/>
        </authorList>
    </citation>
    <scope>NUCLEOTIDE SEQUENCE [LARGE SCALE GENOMIC DNA]</scope>
    <source>
        <strain evidence="2 3">CECT 8236</strain>
    </source>
</reference>
<dbReference type="RefSeq" id="WP_115993109.1">
    <property type="nucleotide sequence ID" value="NZ_QRDY01000006.1"/>
</dbReference>
<keyword evidence="1" id="KW-1133">Transmembrane helix</keyword>